<dbReference type="PATRIC" id="fig|13690.10.peg.1144"/>
<dbReference type="GO" id="GO:0004674">
    <property type="term" value="F:protein serine/threonine kinase activity"/>
    <property type="evidence" value="ECO:0007669"/>
    <property type="project" value="InterPro"/>
</dbReference>
<comment type="caution">
    <text evidence="6">The sequence shown here is derived from an EMBL/GenBank/DDBJ whole genome shotgun (WGS) entry which is preliminary data.</text>
</comment>
<dbReference type="GO" id="GO:0016020">
    <property type="term" value="C:membrane"/>
    <property type="evidence" value="ECO:0007669"/>
    <property type="project" value="TreeGrafter"/>
</dbReference>
<gene>
    <name evidence="6" type="ORF">CP98_01104</name>
</gene>
<reference evidence="6 7" key="1">
    <citation type="submission" date="2014-03" db="EMBL/GenBank/DDBJ databases">
        <title>Genome sequence of Sphingobium yanoikuyae B1.</title>
        <authorList>
            <person name="Gan H.M."/>
            <person name="Gan H.Y."/>
            <person name="Savka M.A."/>
        </authorList>
    </citation>
    <scope>NUCLEOTIDE SEQUENCE [LARGE SCALE GENOMIC DNA]</scope>
    <source>
        <strain evidence="6 7">B1</strain>
    </source>
</reference>
<proteinExistence type="predicted"/>
<organism evidence="6 7">
    <name type="scientific">Sphingobium yanoikuyae</name>
    <name type="common">Sphingomonas yanoikuyae</name>
    <dbReference type="NCBI Taxonomy" id="13690"/>
    <lineage>
        <taxon>Bacteria</taxon>
        <taxon>Pseudomonadati</taxon>
        <taxon>Pseudomonadota</taxon>
        <taxon>Alphaproteobacteria</taxon>
        <taxon>Sphingomonadales</taxon>
        <taxon>Sphingomonadaceae</taxon>
        <taxon>Sphingobium</taxon>
    </lineage>
</organism>
<dbReference type="PROSITE" id="PS00108">
    <property type="entry name" value="PROTEIN_KINASE_ST"/>
    <property type="match status" value="1"/>
</dbReference>
<keyword evidence="1" id="KW-0808">Transferase</keyword>
<dbReference type="InterPro" id="IPR011009">
    <property type="entry name" value="Kinase-like_dom_sf"/>
</dbReference>
<dbReference type="PANTHER" id="PTHR24348:SF22">
    <property type="entry name" value="NON-SPECIFIC SERINE_THREONINE PROTEIN KINASE"/>
    <property type="match status" value="1"/>
</dbReference>
<evidence type="ECO:0000313" key="6">
    <source>
        <dbReference type="EMBL" id="KEZ20382.1"/>
    </source>
</evidence>
<dbReference type="eggNOG" id="COG0515">
    <property type="taxonomic scope" value="Bacteria"/>
</dbReference>
<dbReference type="AlphaFoldDB" id="A0A084EQZ0"/>
<evidence type="ECO:0000313" key="7">
    <source>
        <dbReference type="Proteomes" id="UP000028534"/>
    </source>
</evidence>
<dbReference type="PROSITE" id="PS50011">
    <property type="entry name" value="PROTEIN_KINASE_DOM"/>
    <property type="match status" value="1"/>
</dbReference>
<name>A0A084EQZ0_SPHYA</name>
<dbReference type="CDD" id="cd14014">
    <property type="entry name" value="STKc_PknB_like"/>
    <property type="match status" value="1"/>
</dbReference>
<dbReference type="GO" id="GO:0005524">
    <property type="term" value="F:ATP binding"/>
    <property type="evidence" value="ECO:0007669"/>
    <property type="project" value="UniProtKB-KW"/>
</dbReference>
<evidence type="ECO:0000256" key="4">
    <source>
        <dbReference type="ARBA" id="ARBA00022840"/>
    </source>
</evidence>
<dbReference type="SMART" id="SM00220">
    <property type="entry name" value="S_TKc"/>
    <property type="match status" value="1"/>
</dbReference>
<dbReference type="GO" id="GO:0005776">
    <property type="term" value="C:autophagosome"/>
    <property type="evidence" value="ECO:0007669"/>
    <property type="project" value="TreeGrafter"/>
</dbReference>
<evidence type="ECO:0000256" key="1">
    <source>
        <dbReference type="ARBA" id="ARBA00022679"/>
    </source>
</evidence>
<accession>A0A084EQZ0</accession>
<keyword evidence="3" id="KW-0418">Kinase</keyword>
<dbReference type="EMBL" id="JGVR01000004">
    <property type="protein sequence ID" value="KEZ20382.1"/>
    <property type="molecule type" value="Genomic_DNA"/>
</dbReference>
<sequence length="294" mass="33050">MLSDLAHDHVLKVDDAAPINAEDAYFITPFCESGDLDDVMSAGRLNVKRAVDIMLDIASGVSFIHGKGYIHRDLKPSNIFCDGDGRFVIGDFGSVVKVGEGGYAQTGSRHSLLYRTPEEADSGRAYQRGDIYQLGLVLYQLLGGYLPYDETDWLSPKEKVEYLKHVAPDNQIYASSIIENKIKRGKLIELRSLPPWCPVELISVIRKCCKVNREDRFETVAALIAKLNNLRTSLPDWRFEPEPVLYRAKAKYRIIKGPGGYSIEKMVNGAFAWRRERALKPTSLPEAIRMAQAR</sequence>
<feature type="domain" description="Protein kinase" evidence="5">
    <location>
        <begin position="1"/>
        <end position="245"/>
    </location>
</feature>
<dbReference type="Proteomes" id="UP000028534">
    <property type="component" value="Unassembled WGS sequence"/>
</dbReference>
<evidence type="ECO:0000259" key="5">
    <source>
        <dbReference type="PROSITE" id="PS50011"/>
    </source>
</evidence>
<protein>
    <recommendedName>
        <fullName evidence="5">Protein kinase domain-containing protein</fullName>
    </recommendedName>
</protein>
<dbReference type="SUPFAM" id="SSF56112">
    <property type="entry name" value="Protein kinase-like (PK-like)"/>
    <property type="match status" value="1"/>
</dbReference>
<keyword evidence="2" id="KW-0547">Nucleotide-binding</keyword>
<evidence type="ECO:0000256" key="3">
    <source>
        <dbReference type="ARBA" id="ARBA00022777"/>
    </source>
</evidence>
<keyword evidence="4" id="KW-0067">ATP-binding</keyword>
<dbReference type="Gene3D" id="1.10.510.10">
    <property type="entry name" value="Transferase(Phosphotransferase) domain 1"/>
    <property type="match status" value="1"/>
</dbReference>
<dbReference type="PANTHER" id="PTHR24348">
    <property type="entry name" value="SERINE/THREONINE-PROTEIN KINASE UNC-51-RELATED"/>
    <property type="match status" value="1"/>
</dbReference>
<dbReference type="GO" id="GO:0000407">
    <property type="term" value="C:phagophore assembly site"/>
    <property type="evidence" value="ECO:0007669"/>
    <property type="project" value="TreeGrafter"/>
</dbReference>
<dbReference type="GO" id="GO:0005829">
    <property type="term" value="C:cytosol"/>
    <property type="evidence" value="ECO:0007669"/>
    <property type="project" value="TreeGrafter"/>
</dbReference>
<evidence type="ECO:0000256" key="2">
    <source>
        <dbReference type="ARBA" id="ARBA00022741"/>
    </source>
</evidence>
<dbReference type="InterPro" id="IPR008271">
    <property type="entry name" value="Ser/Thr_kinase_AS"/>
</dbReference>
<dbReference type="InterPro" id="IPR000719">
    <property type="entry name" value="Prot_kinase_dom"/>
</dbReference>
<dbReference type="Pfam" id="PF00069">
    <property type="entry name" value="Pkinase"/>
    <property type="match status" value="1"/>
</dbReference>
<dbReference type="InterPro" id="IPR045269">
    <property type="entry name" value="Atg1-like"/>
</dbReference>